<accession>A0A077ZMV2</accession>
<feature type="compositionally biased region" description="Basic and acidic residues" evidence="2">
    <location>
        <begin position="103"/>
        <end position="119"/>
    </location>
</feature>
<dbReference type="InParanoid" id="A0A077ZMV2"/>
<evidence type="ECO:0000256" key="2">
    <source>
        <dbReference type="SAM" id="MobiDB-lite"/>
    </source>
</evidence>
<evidence type="ECO:0000256" key="1">
    <source>
        <dbReference type="SAM" id="Coils"/>
    </source>
</evidence>
<dbReference type="AlphaFoldDB" id="A0A077ZMV2"/>
<gene>
    <name evidence="3" type="primary">Contig8429.g8987</name>
    <name evidence="3" type="ORF">STYLEM_199</name>
</gene>
<keyword evidence="1" id="KW-0175">Coiled coil</keyword>
<dbReference type="EMBL" id="CCKQ01000195">
    <property type="protein sequence ID" value="CDW71258.1"/>
    <property type="molecule type" value="Genomic_DNA"/>
</dbReference>
<proteinExistence type="predicted"/>
<feature type="compositionally biased region" description="Basic residues" evidence="2">
    <location>
        <begin position="76"/>
        <end position="86"/>
    </location>
</feature>
<evidence type="ECO:0000313" key="3">
    <source>
        <dbReference type="EMBL" id="CDW71258.1"/>
    </source>
</evidence>
<name>A0A077ZMV2_STYLE</name>
<feature type="region of interest" description="Disordered" evidence="2">
    <location>
        <begin position="73"/>
        <end position="119"/>
    </location>
</feature>
<protein>
    <submittedName>
        <fullName evidence="3">Uncharacterized protein</fullName>
    </submittedName>
</protein>
<dbReference type="Proteomes" id="UP000039865">
    <property type="component" value="Unassembled WGS sequence"/>
</dbReference>
<keyword evidence="4" id="KW-1185">Reference proteome</keyword>
<feature type="coiled-coil region" evidence="1">
    <location>
        <begin position="311"/>
        <end position="338"/>
    </location>
</feature>
<organism evidence="3 4">
    <name type="scientific">Stylonychia lemnae</name>
    <name type="common">Ciliate</name>
    <dbReference type="NCBI Taxonomy" id="5949"/>
    <lineage>
        <taxon>Eukaryota</taxon>
        <taxon>Sar</taxon>
        <taxon>Alveolata</taxon>
        <taxon>Ciliophora</taxon>
        <taxon>Intramacronucleata</taxon>
        <taxon>Spirotrichea</taxon>
        <taxon>Stichotrichia</taxon>
        <taxon>Sporadotrichida</taxon>
        <taxon>Oxytrichidae</taxon>
        <taxon>Stylonychinae</taxon>
        <taxon>Stylonychia</taxon>
    </lineage>
</organism>
<sequence>MEDSTLNDSSSNPQRFFRKQKQFRTSSIYFTNGQKSYRSAQSISNRIKNQSNYLGSTVALTNSLKKAENSKGHLMFQKRKHQSQKKSRNDQSFDIVIENENLSNERERKGTGREREQEKKIRHIATSSLLNYNRSIVQSQQTSTTKASNKDRRKLVRTIVNEQHQPIIGRRQNGQLSNQSSIFNRTQNINTDSMQQQSKFTDMVHQLASQSLNTQAMLNQLKSQKILQNEVISDLHDEVLIKEDNLSKSKINAANLISEDKKQLYEKYIQKFQQYQMEIENIKFEGDLKVQQLENKLREKQGINSVNKSVLDQKIFQREQLEKQLALIKQQSVDFNEKHVLMKKQNTDYLDKMIRQGCNVEQNSEYIAQEQIIKFHKADNAKIEKQINQIKVSMKKTSDQNVKSKEYRSRLVQLMDQVLNLRIQKRNDSQVDKEVQFRDVAKKMMADAKQLFALNEAKVRMKFKNKEA</sequence>
<evidence type="ECO:0000313" key="4">
    <source>
        <dbReference type="Proteomes" id="UP000039865"/>
    </source>
</evidence>
<reference evidence="3 4" key="1">
    <citation type="submission" date="2014-06" db="EMBL/GenBank/DDBJ databases">
        <authorList>
            <person name="Swart Estienne"/>
        </authorList>
    </citation>
    <scope>NUCLEOTIDE SEQUENCE [LARGE SCALE GENOMIC DNA]</scope>
    <source>
        <strain evidence="3 4">130c</strain>
    </source>
</reference>